<dbReference type="InterPro" id="IPR052021">
    <property type="entry name" value="Type-I_RS_S_subunit"/>
</dbReference>
<dbReference type="SUPFAM" id="SSF116734">
    <property type="entry name" value="DNA methylase specificity domain"/>
    <property type="match status" value="2"/>
</dbReference>
<evidence type="ECO:0000256" key="1">
    <source>
        <dbReference type="ARBA" id="ARBA00010923"/>
    </source>
</evidence>
<evidence type="ECO:0000256" key="3">
    <source>
        <dbReference type="ARBA" id="ARBA00023125"/>
    </source>
</evidence>
<dbReference type="RefSeq" id="WP_334315632.1">
    <property type="nucleotide sequence ID" value="NZ_CP065938.1"/>
</dbReference>
<gene>
    <name evidence="5" type="ORF">JBF11_01580</name>
</gene>
<feature type="domain" description="Type I restriction modification DNA specificity" evidence="4">
    <location>
        <begin position="3"/>
        <end position="161"/>
    </location>
</feature>
<evidence type="ECO:0000259" key="4">
    <source>
        <dbReference type="Pfam" id="PF01420"/>
    </source>
</evidence>
<proteinExistence type="inferred from homology"/>
<evidence type="ECO:0000256" key="2">
    <source>
        <dbReference type="ARBA" id="ARBA00022747"/>
    </source>
</evidence>
<dbReference type="GO" id="GO:0004519">
    <property type="term" value="F:endonuclease activity"/>
    <property type="evidence" value="ECO:0007669"/>
    <property type="project" value="UniProtKB-KW"/>
</dbReference>
<dbReference type="PANTHER" id="PTHR30408:SF12">
    <property type="entry name" value="TYPE I RESTRICTION ENZYME MJAVIII SPECIFICITY SUBUNIT"/>
    <property type="match status" value="1"/>
</dbReference>
<dbReference type="Pfam" id="PF01420">
    <property type="entry name" value="Methylase_S"/>
    <property type="match status" value="2"/>
</dbReference>
<keyword evidence="2" id="KW-0680">Restriction system</keyword>
<dbReference type="Gene3D" id="3.90.220.20">
    <property type="entry name" value="DNA methylase specificity domains"/>
    <property type="match status" value="2"/>
</dbReference>
<dbReference type="PANTHER" id="PTHR30408">
    <property type="entry name" value="TYPE-1 RESTRICTION ENZYME ECOKI SPECIFICITY PROTEIN"/>
    <property type="match status" value="1"/>
</dbReference>
<accession>A0ABY5Y1G4</accession>
<comment type="similarity">
    <text evidence="1">Belongs to the type-I restriction system S methylase family.</text>
</comment>
<feature type="domain" description="Type I restriction modification DNA specificity" evidence="4">
    <location>
        <begin position="185"/>
        <end position="362"/>
    </location>
</feature>
<evidence type="ECO:0000313" key="6">
    <source>
        <dbReference type="Proteomes" id="UP001058120"/>
    </source>
</evidence>
<organism evidence="5 6">
    <name type="scientific">Taurinivorans muris</name>
    <dbReference type="NCBI Taxonomy" id="2787751"/>
    <lineage>
        <taxon>Bacteria</taxon>
        <taxon>Pseudomonadati</taxon>
        <taxon>Thermodesulfobacteriota</taxon>
        <taxon>Desulfovibrionia</taxon>
        <taxon>Desulfovibrionales</taxon>
        <taxon>Desulfovibrionaceae</taxon>
        <taxon>Taurinivorans</taxon>
    </lineage>
</organism>
<dbReference type="InterPro" id="IPR044946">
    <property type="entry name" value="Restrct_endonuc_typeI_TRD_sf"/>
</dbReference>
<keyword evidence="5" id="KW-0255">Endonuclease</keyword>
<keyword evidence="5" id="KW-0540">Nuclease</keyword>
<protein>
    <submittedName>
        <fullName evidence="5">Restriction endonuclease subunit S</fullName>
    </submittedName>
</protein>
<dbReference type="CDD" id="cd17245">
    <property type="entry name" value="RMtype1_S_TteMORF1547P-TRD2-CR2_Aco12261I-TRD1-CR1_like"/>
    <property type="match status" value="1"/>
</dbReference>
<dbReference type="EMBL" id="CP065938">
    <property type="protein sequence ID" value="UWX06035.1"/>
    <property type="molecule type" value="Genomic_DNA"/>
</dbReference>
<dbReference type="Proteomes" id="UP001058120">
    <property type="component" value="Chromosome"/>
</dbReference>
<dbReference type="InterPro" id="IPR000055">
    <property type="entry name" value="Restrct_endonuc_typeI_TRD"/>
</dbReference>
<evidence type="ECO:0000313" key="5">
    <source>
        <dbReference type="EMBL" id="UWX06035.1"/>
    </source>
</evidence>
<keyword evidence="3" id="KW-0238">DNA-binding</keyword>
<name>A0ABY5Y1G4_9BACT</name>
<keyword evidence="6" id="KW-1185">Reference proteome</keyword>
<reference evidence="5" key="1">
    <citation type="submission" date="2020-12" db="EMBL/GenBank/DDBJ databases">
        <title>Taurinivorans muris gen. nov., sp. nov., fundamental and realized metabolic niche of a ubiquitous sulfidogenic bacterium in the murine intestine.</title>
        <authorList>
            <person name="Ye H."/>
            <person name="Hanson B.T."/>
            <person name="Loy A."/>
        </authorList>
    </citation>
    <scope>NUCLEOTIDE SEQUENCE</scope>
    <source>
        <strain evidence="5">LT0009</strain>
    </source>
</reference>
<keyword evidence="5" id="KW-0378">Hydrolase</keyword>
<sequence>MAKLGEICKINMGQSPDSSTYNNNKEGIPFFQGNADFGKINPTIRLWCSNPVKIAKENDILISVRAPIGALNISDCECCIGRGLASLTITTDKCIQKFLWYSLINRTHELISKGTGSTFKAINKQILFDLKIPLPPLEEQEKIAMVLDKVSELIEKREQQLAKLDELIKSRFVEMFGDPVTNSNDWNKEQLKNITKKIGSGSTPKGGKGSYYTEGISLIRSLNVHNGKFEYKDLAYIDELQAKQLNNVMVEEQDVLFNITGASVARSCIVPKNLLPARVNQHVTIIRCNLEQLNPIFLNQQLLNASYQNFLIFLGESNGATRQALTKEQIENFFVIVPPLELQNQFAEFVEQTEKIKVAINSSLDKLKILKKALMQRFFG</sequence>